<evidence type="ECO:0000256" key="1">
    <source>
        <dbReference type="SAM" id="SignalP"/>
    </source>
</evidence>
<keyword evidence="1" id="KW-0732">Signal</keyword>
<dbReference type="EMBL" id="RFLV01000001">
    <property type="protein sequence ID" value="TIH09902.1"/>
    <property type="molecule type" value="Genomic_DNA"/>
</dbReference>
<dbReference type="AlphaFoldDB" id="A0A4T2A131"/>
<dbReference type="Pfam" id="PF13590">
    <property type="entry name" value="DUF4136"/>
    <property type="match status" value="1"/>
</dbReference>
<name>A0A4T2A131_9PSED</name>
<sequence length="164" mass="18081">MHRYLLALLLPLLSACISAPEPSAHVLQPAPDNPQQTFNVSAIRTSGHRMDLEQRFNLAVENALLAKGYRLNAAQPDMQVIYALGLAHEQGIELAPVAVGGTVYTQTRATDDERARLALRILDSQTQAVLFQAQISRQLHNPDMSQENFNRGVAEILQGFPDAR</sequence>
<gene>
    <name evidence="3" type="ORF">D8779_04185</name>
</gene>
<feature type="signal peptide" evidence="1">
    <location>
        <begin position="1"/>
        <end position="19"/>
    </location>
</feature>
<evidence type="ECO:0000313" key="4">
    <source>
        <dbReference type="Proteomes" id="UP000307541"/>
    </source>
</evidence>
<proteinExistence type="predicted"/>
<dbReference type="InterPro" id="IPR025411">
    <property type="entry name" value="DUF4136"/>
</dbReference>
<organism evidence="3 4">
    <name type="scientific">Pseudomonas leptonychotis</name>
    <dbReference type="NCBI Taxonomy" id="2448482"/>
    <lineage>
        <taxon>Bacteria</taxon>
        <taxon>Pseudomonadati</taxon>
        <taxon>Pseudomonadota</taxon>
        <taxon>Gammaproteobacteria</taxon>
        <taxon>Pseudomonadales</taxon>
        <taxon>Pseudomonadaceae</taxon>
        <taxon>Pseudomonas</taxon>
    </lineage>
</organism>
<dbReference type="Gene3D" id="3.30.160.670">
    <property type="match status" value="1"/>
</dbReference>
<reference evidence="3 4" key="1">
    <citation type="submission" date="2018-10" db="EMBL/GenBank/DDBJ databases">
        <title>Pseudomonas leptonychotis sp. nov., isolated from Weddell seals in Antarctica.</title>
        <authorList>
            <person name="Novakova D."/>
            <person name="Svec P."/>
            <person name="Kralova S."/>
            <person name="Kristofova L."/>
            <person name="Zeman M."/>
            <person name="Pantucek R."/>
            <person name="Maslanova I."/>
            <person name="Sedlacek I."/>
        </authorList>
    </citation>
    <scope>NUCLEOTIDE SEQUENCE [LARGE SCALE GENOMIC DNA]</scope>
    <source>
        <strain evidence="3 4">CCM 8849</strain>
    </source>
</reference>
<feature type="domain" description="DUF4136" evidence="2">
    <location>
        <begin position="36"/>
        <end position="161"/>
    </location>
</feature>
<dbReference type="Proteomes" id="UP000307541">
    <property type="component" value="Unassembled WGS sequence"/>
</dbReference>
<accession>A0A4T2A131</accession>
<keyword evidence="4" id="KW-1185">Reference proteome</keyword>
<dbReference type="PROSITE" id="PS51257">
    <property type="entry name" value="PROKAR_LIPOPROTEIN"/>
    <property type="match status" value="1"/>
</dbReference>
<evidence type="ECO:0000313" key="3">
    <source>
        <dbReference type="EMBL" id="TIH09902.1"/>
    </source>
</evidence>
<dbReference type="RefSeq" id="WP_136663201.1">
    <property type="nucleotide sequence ID" value="NZ_CP173421.1"/>
</dbReference>
<protein>
    <submittedName>
        <fullName evidence="3">DUF4136 domain-containing protein</fullName>
    </submittedName>
</protein>
<evidence type="ECO:0000259" key="2">
    <source>
        <dbReference type="Pfam" id="PF13590"/>
    </source>
</evidence>
<dbReference type="OrthoDB" id="6872693at2"/>
<comment type="caution">
    <text evidence="3">The sequence shown here is derived from an EMBL/GenBank/DDBJ whole genome shotgun (WGS) entry which is preliminary data.</text>
</comment>
<feature type="chain" id="PRO_5020548091" evidence="1">
    <location>
        <begin position="20"/>
        <end position="164"/>
    </location>
</feature>